<name>A0AAE3TDB9_9BACT</name>
<reference evidence="2" key="1">
    <citation type="submission" date="2023-03" db="EMBL/GenBank/DDBJ databases">
        <title>Stygiobacter electus gen. nov., sp. nov., facultatively anaerobic thermotolerant bacterium of the class Ignavibacteria from a well of Yessentuki mineral water deposit.</title>
        <authorList>
            <person name="Podosokorskaya O.A."/>
            <person name="Elcheninov A.G."/>
            <person name="Petrova N.F."/>
            <person name="Zavarzina D.G."/>
            <person name="Kublanov I.V."/>
            <person name="Merkel A.Y."/>
        </authorList>
    </citation>
    <scope>NUCLEOTIDE SEQUENCE</scope>
    <source>
        <strain evidence="2">09-Me</strain>
    </source>
</reference>
<dbReference type="InterPro" id="IPR051541">
    <property type="entry name" value="PTS_SugarTrans_NitroReg"/>
</dbReference>
<sequence length="222" mass="26065">MDLVIKDIANLLMTSENEILQLIKKDEIPYQLLNDKYFFNKQKIIEWALNKNIPLNLTKHKKFSEFHIESLVKILDKDSFYYNCKLDEKNYIEQMIFKLNLDKSIDKEIIISLLKSRESLMSTSIGNGISLPHPRVPIVIGKNKPLINIFFPEHQLHLNSLDGKPVHTIILLISQTIKQHLSLIAHISFLLSKETFRFALENRLDYKEIIDIIKRIELTRNN</sequence>
<organism evidence="2 3">
    <name type="scientific">Stygiobacter electus</name>
    <dbReference type="NCBI Taxonomy" id="3032292"/>
    <lineage>
        <taxon>Bacteria</taxon>
        <taxon>Pseudomonadati</taxon>
        <taxon>Ignavibacteriota</taxon>
        <taxon>Ignavibacteria</taxon>
        <taxon>Ignavibacteriales</taxon>
        <taxon>Melioribacteraceae</taxon>
        <taxon>Stygiobacter</taxon>
    </lineage>
</organism>
<dbReference type="Gene3D" id="3.40.930.10">
    <property type="entry name" value="Mannitol-specific EII, Chain A"/>
    <property type="match status" value="1"/>
</dbReference>
<dbReference type="EMBL" id="JARGDL010000013">
    <property type="protein sequence ID" value="MDF1612376.1"/>
    <property type="molecule type" value="Genomic_DNA"/>
</dbReference>
<keyword evidence="2" id="KW-0762">Sugar transport</keyword>
<dbReference type="AlphaFoldDB" id="A0AAE3TDB9"/>
<keyword evidence="3" id="KW-1185">Reference proteome</keyword>
<feature type="domain" description="PTS EIIA type-2" evidence="1">
    <location>
        <begin position="73"/>
        <end position="216"/>
    </location>
</feature>
<dbReference type="GO" id="GO:0030295">
    <property type="term" value="F:protein kinase activator activity"/>
    <property type="evidence" value="ECO:0007669"/>
    <property type="project" value="TreeGrafter"/>
</dbReference>
<dbReference type="InterPro" id="IPR002178">
    <property type="entry name" value="PTS_EIIA_type-2_dom"/>
</dbReference>
<protein>
    <submittedName>
        <fullName evidence="2">PTS sugar transporter subunit IIA</fullName>
    </submittedName>
</protein>
<dbReference type="PROSITE" id="PS51094">
    <property type="entry name" value="PTS_EIIA_TYPE_2"/>
    <property type="match status" value="1"/>
</dbReference>
<proteinExistence type="predicted"/>
<evidence type="ECO:0000259" key="1">
    <source>
        <dbReference type="PROSITE" id="PS51094"/>
    </source>
</evidence>
<gene>
    <name evidence="2" type="ORF">P0M35_09450</name>
</gene>
<dbReference type="SUPFAM" id="SSF55804">
    <property type="entry name" value="Phoshotransferase/anion transport protein"/>
    <property type="match status" value="1"/>
</dbReference>
<dbReference type="Proteomes" id="UP001221302">
    <property type="component" value="Unassembled WGS sequence"/>
</dbReference>
<accession>A0AAE3TDB9</accession>
<dbReference type="InterPro" id="IPR016152">
    <property type="entry name" value="PTrfase/Anion_transptr"/>
</dbReference>
<evidence type="ECO:0000313" key="2">
    <source>
        <dbReference type="EMBL" id="MDF1612376.1"/>
    </source>
</evidence>
<keyword evidence="2" id="KW-0813">Transport</keyword>
<comment type="caution">
    <text evidence="2">The sequence shown here is derived from an EMBL/GenBank/DDBJ whole genome shotgun (WGS) entry which is preliminary data.</text>
</comment>
<dbReference type="PANTHER" id="PTHR47738">
    <property type="entry name" value="PTS SYSTEM FRUCTOSE-LIKE EIIA COMPONENT-RELATED"/>
    <property type="match status" value="1"/>
</dbReference>
<evidence type="ECO:0000313" key="3">
    <source>
        <dbReference type="Proteomes" id="UP001221302"/>
    </source>
</evidence>
<dbReference type="RefSeq" id="WP_321536147.1">
    <property type="nucleotide sequence ID" value="NZ_JARGDL010000013.1"/>
</dbReference>
<dbReference type="PANTHER" id="PTHR47738:SF1">
    <property type="entry name" value="NITROGEN REGULATORY PROTEIN"/>
    <property type="match status" value="1"/>
</dbReference>
<dbReference type="Pfam" id="PF00359">
    <property type="entry name" value="PTS_EIIA_2"/>
    <property type="match status" value="1"/>
</dbReference>